<dbReference type="STRING" id="7998.ENSIPUP00000005604"/>
<dbReference type="SUPFAM" id="SSF56399">
    <property type="entry name" value="ADP-ribosylation"/>
    <property type="match status" value="1"/>
</dbReference>
<reference evidence="9" key="1">
    <citation type="journal article" date="2016" name="Nat. Commun.">
        <title>The channel catfish genome sequence provides insights into the evolution of scale formation in teleosts.</title>
        <authorList>
            <person name="Liu Z."/>
            <person name="Liu S."/>
            <person name="Yao J."/>
            <person name="Bao L."/>
            <person name="Zhang J."/>
            <person name="Li Y."/>
            <person name="Jiang C."/>
            <person name="Sun L."/>
            <person name="Wang R."/>
            <person name="Zhang Y."/>
            <person name="Zhou T."/>
            <person name="Zeng Q."/>
            <person name="Fu Q."/>
            <person name="Gao S."/>
            <person name="Li N."/>
            <person name="Koren S."/>
            <person name="Jiang Y."/>
            <person name="Zimin A."/>
            <person name="Xu P."/>
            <person name="Phillippy A.M."/>
            <person name="Geng X."/>
            <person name="Song L."/>
            <person name="Sun F."/>
            <person name="Li C."/>
            <person name="Wang X."/>
            <person name="Chen A."/>
            <person name="Jin Y."/>
            <person name="Yuan Z."/>
            <person name="Yang Y."/>
            <person name="Tan S."/>
            <person name="Peatman E."/>
            <person name="Lu J."/>
            <person name="Qin Z."/>
            <person name="Dunham R."/>
            <person name="Li Z."/>
            <person name="Sonstegard T."/>
            <person name="Feng J."/>
            <person name="Danzmann R.G."/>
            <person name="Schroeder S."/>
            <person name="Scheffler B."/>
            <person name="Duke M.V."/>
            <person name="Ballard L."/>
            <person name="Kucuktas H."/>
            <person name="Kaltenboeck L."/>
            <person name="Liu H."/>
            <person name="Armbruster J."/>
            <person name="Xie Y."/>
            <person name="Kirby M.L."/>
            <person name="Tian Y."/>
            <person name="Flanagan M.E."/>
            <person name="Mu W."/>
            <person name="Waldbieser G.C."/>
        </authorList>
    </citation>
    <scope>NUCLEOTIDE SEQUENCE [LARGE SCALE GENOMIC DNA]</scope>
    <source>
        <strain evidence="9">SDA103</strain>
    </source>
</reference>
<comment type="similarity">
    <text evidence="6">Belongs to the ARTD/PARP family.</text>
</comment>
<dbReference type="InterPro" id="IPR012317">
    <property type="entry name" value="Poly(ADP-ribose)pol_cat_dom"/>
</dbReference>
<dbReference type="SMART" id="SM00506">
    <property type="entry name" value="A1pp"/>
    <property type="match status" value="2"/>
</dbReference>
<name>A0A2D0R5R8_ICTPU</name>
<dbReference type="Proteomes" id="UP000221080">
    <property type="component" value="Chromosome 6"/>
</dbReference>
<evidence type="ECO:0000256" key="2">
    <source>
        <dbReference type="ARBA" id="ARBA00022676"/>
    </source>
</evidence>
<protein>
    <submittedName>
        <fullName evidence="10">Protein mono-ADP-ribosyltransferase PARP9</fullName>
    </submittedName>
</protein>
<dbReference type="AlphaFoldDB" id="A0A2D0R5R8"/>
<dbReference type="Pfam" id="PF01661">
    <property type="entry name" value="Macro"/>
    <property type="match status" value="2"/>
</dbReference>
<dbReference type="GO" id="GO:1990404">
    <property type="term" value="F:NAD+-protein mono-ADP-ribosyltransferase activity"/>
    <property type="evidence" value="ECO:0007669"/>
    <property type="project" value="TreeGrafter"/>
</dbReference>
<dbReference type="GO" id="GO:0060335">
    <property type="term" value="P:positive regulation of type II interferon-mediated signaling pathway"/>
    <property type="evidence" value="ECO:0007669"/>
    <property type="project" value="TreeGrafter"/>
</dbReference>
<dbReference type="Gene3D" id="3.40.220.10">
    <property type="entry name" value="Leucine Aminopeptidase, subunit E, domain 1"/>
    <property type="match status" value="2"/>
</dbReference>
<evidence type="ECO:0000256" key="4">
    <source>
        <dbReference type="ARBA" id="ARBA00023027"/>
    </source>
</evidence>
<dbReference type="CDD" id="cd02907">
    <property type="entry name" value="Macro_Af1521_BAL-like"/>
    <property type="match status" value="1"/>
</dbReference>
<proteinExistence type="inferred from homology"/>
<evidence type="ECO:0000256" key="6">
    <source>
        <dbReference type="ARBA" id="ARBA00024347"/>
    </source>
</evidence>
<dbReference type="GO" id="GO:0003714">
    <property type="term" value="F:transcription corepressor activity"/>
    <property type="evidence" value="ECO:0007669"/>
    <property type="project" value="TreeGrafter"/>
</dbReference>
<evidence type="ECO:0000256" key="5">
    <source>
        <dbReference type="ARBA" id="ARBA00023242"/>
    </source>
</evidence>
<feature type="domain" description="Macro" evidence="8">
    <location>
        <begin position="60"/>
        <end position="251"/>
    </location>
</feature>
<sequence>MGDKKACVALQPEGTEILKRSRSAFCLVLGEKFGCTAEIHNVEDHTTSSFSHSKATIVPEIKYSKQLSNSLKLSVWKDDLTTHKADAVVNAANENLNHGGGLALALSRAGGPKIQQHSDELIKSNGRLKTGDVVVTPAGNLPCEIIIHAVGPSVSPNASEMEINEATPLLQNAIWNILLKTNYDNLQSVAIPAISSGLYNFPRDRCAHIIVSTVILFNEQRNPNARSLEVRLVNNDDPSVKEMHRACWELLGPPDLMPTQNLSNAPSQSILSSLELGNVAVHLKQGAIEQETADVIVNTAGVELNLSVGLVSKAILHKAGSKIQDELKKHYRGPALPGAVLATAGYNLKCKEVYHTVCAHKSKHGADKILYSVTMDCLQLAVHHSYSSIHFPAIGTGNLGFEKEEVSQIMTRAVLDFSKGNHQKKMNICFVIFPKDIETLKAFEKEMASMQKKLHTSTTLSSTRGKSSGFHDTGTPHFVLFAPSPEALREAQLWCVQVLQKHSGEVMINNNHIVYFTQEHHTSLMKLRDRFNVSITEFFREGKGGISISGKPVGVGCAALEVEAMLCQAQEDFARREEEDMQGDLKHMYVVDDSGRRQQIERMSNRSYEKIQIDLDLNDRAVKEMLRKFEKCNLSIVKVEKIENYALKQLFSFNRKRIQAQPQRLYQCVKAQFCNLICRVGFQREYAPPKEQKYGAGIYFTSEVDKARSLWADNGEEYIYFIEAEVLTGKDKRGSAELIVPPPIEKDPLVRYDSVTSGSGIHIIFNGQQAYPLYLITCSKLALF</sequence>
<dbReference type="PROSITE" id="PS51059">
    <property type="entry name" value="PARP_CATALYTIC"/>
    <property type="match status" value="1"/>
</dbReference>
<dbReference type="PROSITE" id="PS51154">
    <property type="entry name" value="MACRO"/>
    <property type="match status" value="2"/>
</dbReference>
<dbReference type="GO" id="GO:0003950">
    <property type="term" value="F:NAD+ poly-ADP-ribosyltransferase activity"/>
    <property type="evidence" value="ECO:0007669"/>
    <property type="project" value="InterPro"/>
</dbReference>
<dbReference type="GO" id="GO:0005737">
    <property type="term" value="C:cytoplasm"/>
    <property type="evidence" value="ECO:0007669"/>
    <property type="project" value="TreeGrafter"/>
</dbReference>
<accession>A0A2D0R5R8</accession>
<dbReference type="GO" id="GO:0070212">
    <property type="term" value="P:protein poly-ADP-ribosylation"/>
    <property type="evidence" value="ECO:0007669"/>
    <property type="project" value="TreeGrafter"/>
</dbReference>
<reference evidence="10" key="2">
    <citation type="submission" date="2025-08" db="UniProtKB">
        <authorList>
            <consortium name="RefSeq"/>
        </authorList>
    </citation>
    <scope>IDENTIFICATION</scope>
    <source>
        <tissue evidence="10">Blood</tissue>
    </source>
</reference>
<dbReference type="GO" id="GO:0044389">
    <property type="term" value="F:ubiquitin-like protein ligase binding"/>
    <property type="evidence" value="ECO:0007669"/>
    <property type="project" value="TreeGrafter"/>
</dbReference>
<feature type="domain" description="PARP catalytic" evidence="7">
    <location>
        <begin position="602"/>
        <end position="784"/>
    </location>
</feature>
<feature type="domain" description="Macro" evidence="8">
    <location>
        <begin position="268"/>
        <end position="451"/>
    </location>
</feature>
<dbReference type="GO" id="GO:0010629">
    <property type="term" value="P:negative regulation of gene expression"/>
    <property type="evidence" value="ECO:0007669"/>
    <property type="project" value="TreeGrafter"/>
</dbReference>
<dbReference type="PANTHER" id="PTHR14453:SF70">
    <property type="entry name" value="PROTEIN MONO-ADP-RIBOSYLTRANSFERASE PARP9"/>
    <property type="match status" value="1"/>
</dbReference>
<organism evidence="9 10">
    <name type="scientific">Ictalurus punctatus</name>
    <name type="common">Channel catfish</name>
    <name type="synonym">Silurus punctatus</name>
    <dbReference type="NCBI Taxonomy" id="7998"/>
    <lineage>
        <taxon>Eukaryota</taxon>
        <taxon>Metazoa</taxon>
        <taxon>Chordata</taxon>
        <taxon>Craniata</taxon>
        <taxon>Vertebrata</taxon>
        <taxon>Euteleostomi</taxon>
        <taxon>Actinopterygii</taxon>
        <taxon>Neopterygii</taxon>
        <taxon>Teleostei</taxon>
        <taxon>Ostariophysi</taxon>
        <taxon>Siluriformes</taxon>
        <taxon>Ictaluridae</taxon>
        <taxon>Ictalurus</taxon>
    </lineage>
</organism>
<dbReference type="KEGG" id="ipu:108266415"/>
<dbReference type="Gene3D" id="3.90.228.10">
    <property type="match status" value="1"/>
</dbReference>
<evidence type="ECO:0000259" key="8">
    <source>
        <dbReference type="PROSITE" id="PS51154"/>
    </source>
</evidence>
<keyword evidence="5" id="KW-0539">Nucleus</keyword>
<dbReference type="OMA" id="CTQIIVE"/>
<dbReference type="PANTHER" id="PTHR14453">
    <property type="entry name" value="PARP/ZINC FINGER CCCH TYPE DOMAIN CONTAINING PROTEIN"/>
    <property type="match status" value="1"/>
</dbReference>
<evidence type="ECO:0000256" key="3">
    <source>
        <dbReference type="ARBA" id="ARBA00022679"/>
    </source>
</evidence>
<keyword evidence="3" id="KW-0808">Transferase</keyword>
<keyword evidence="2" id="KW-0328">Glycosyltransferase</keyword>
<dbReference type="InterPro" id="IPR052056">
    <property type="entry name" value="Mono-ARTD/PARP"/>
</dbReference>
<keyword evidence="9" id="KW-1185">Reference proteome</keyword>
<dbReference type="InterPro" id="IPR002589">
    <property type="entry name" value="Macro_dom"/>
</dbReference>
<keyword evidence="4" id="KW-0520">NAD</keyword>
<dbReference type="GO" id="GO:0005634">
    <property type="term" value="C:nucleus"/>
    <property type="evidence" value="ECO:0007669"/>
    <property type="project" value="UniProtKB-SubCell"/>
</dbReference>
<evidence type="ECO:0000256" key="1">
    <source>
        <dbReference type="ARBA" id="ARBA00004123"/>
    </source>
</evidence>
<dbReference type="OrthoDB" id="6133115at2759"/>
<gene>
    <name evidence="10" type="primary">parp9</name>
</gene>
<evidence type="ECO:0000259" key="7">
    <source>
        <dbReference type="PROSITE" id="PS51059"/>
    </source>
</evidence>
<evidence type="ECO:0000313" key="10">
    <source>
        <dbReference type="RefSeq" id="XP_017325150.1"/>
    </source>
</evidence>
<dbReference type="RefSeq" id="XP_017325150.1">
    <property type="nucleotide sequence ID" value="XM_017469661.3"/>
</dbReference>
<dbReference type="CTD" id="83666"/>
<evidence type="ECO:0000313" key="9">
    <source>
        <dbReference type="Proteomes" id="UP000221080"/>
    </source>
</evidence>
<comment type="subcellular location">
    <subcellularLocation>
        <location evidence="1">Nucleus</location>
    </subcellularLocation>
</comment>
<dbReference type="GeneID" id="108266415"/>
<dbReference type="InterPro" id="IPR043472">
    <property type="entry name" value="Macro_dom-like"/>
</dbReference>
<dbReference type="SUPFAM" id="SSF52949">
    <property type="entry name" value="Macro domain-like"/>
    <property type="match status" value="2"/>
</dbReference>